<accession>A0ACD5ACI7</accession>
<keyword evidence="2" id="KW-1185">Reference proteome</keyword>
<evidence type="ECO:0000313" key="1">
    <source>
        <dbReference type="EMBL" id="WWQ64943.1"/>
    </source>
</evidence>
<evidence type="ECO:0000313" key="2">
    <source>
        <dbReference type="Proteomes" id="UP001432251"/>
    </source>
</evidence>
<proteinExistence type="predicted"/>
<reference evidence="1" key="1">
    <citation type="journal article" date="2025" name="Int. J. Syst. Evol. Microbiol.">
        <title>Streptomyces citrinus sp. nov., with yellow diffusible pigment.</title>
        <authorList>
            <person name="He Y."/>
            <person name="Yang E."/>
            <person name="Xu J."/>
            <person name="Sun Y."/>
            <person name="Sun L."/>
        </authorList>
    </citation>
    <scope>NUCLEOTIDE SEQUENCE</scope>
    <source>
        <strain evidence="1">Q6</strain>
    </source>
</reference>
<sequence>MKRGIKLTALATLVALALTGFTTGRGHGGRGGHKSSGSGGGGCSSSSQNHGGSSNANSNSSSSGGSSRYDDSDSYGNSGSSGTSGSSGRTPRHRSTPSSSASGGGSSLRDATVKLVKCASVSAPYATVEVSNPNRSTQTFQISVDFQDADGIRVTSDVDQVKVKGKGTARARLKVDGEGLVGEIDRCDVDPVGYVKR</sequence>
<protein>
    <submittedName>
        <fullName evidence="1">Uncharacterized protein</fullName>
    </submittedName>
</protein>
<dbReference type="EMBL" id="CP146022">
    <property type="protein sequence ID" value="WWQ64943.1"/>
    <property type="molecule type" value="Genomic_DNA"/>
</dbReference>
<gene>
    <name evidence="1" type="ORF">V2W30_17395</name>
</gene>
<dbReference type="Proteomes" id="UP001432251">
    <property type="component" value="Chromosome"/>
</dbReference>
<name>A0ACD5ACI7_9ACTN</name>
<organism evidence="1 2">
    <name type="scientific">Streptomyces citrinus</name>
    <dbReference type="NCBI Taxonomy" id="3118173"/>
    <lineage>
        <taxon>Bacteria</taxon>
        <taxon>Bacillati</taxon>
        <taxon>Actinomycetota</taxon>
        <taxon>Actinomycetes</taxon>
        <taxon>Kitasatosporales</taxon>
        <taxon>Streptomycetaceae</taxon>
        <taxon>Streptomyces</taxon>
    </lineage>
</organism>